<organism evidence="2">
    <name type="scientific">Florenciella parvula</name>
    <dbReference type="NCBI Taxonomy" id="236787"/>
    <lineage>
        <taxon>Eukaryota</taxon>
        <taxon>Sar</taxon>
        <taxon>Stramenopiles</taxon>
        <taxon>Ochrophyta</taxon>
        <taxon>Dictyochophyceae</taxon>
        <taxon>Florenciellales</taxon>
        <taxon>Florenciella</taxon>
    </lineage>
</organism>
<feature type="domain" description="Endoplasmic reticulum resident protein 29 C-terminal" evidence="1">
    <location>
        <begin position="5"/>
        <end position="87"/>
    </location>
</feature>
<reference evidence="2" key="1">
    <citation type="submission" date="2021-01" db="EMBL/GenBank/DDBJ databases">
        <authorList>
            <person name="Corre E."/>
            <person name="Pelletier E."/>
            <person name="Niang G."/>
            <person name="Scheremetjew M."/>
            <person name="Finn R."/>
            <person name="Kale V."/>
            <person name="Holt S."/>
            <person name="Cochrane G."/>
            <person name="Meng A."/>
            <person name="Brown T."/>
            <person name="Cohen L."/>
        </authorList>
    </citation>
    <scope>NUCLEOTIDE SEQUENCE</scope>
    <source>
        <strain evidence="2">RCC1693</strain>
    </source>
</reference>
<dbReference type="SUPFAM" id="SSF47933">
    <property type="entry name" value="ERP29 C domain-like"/>
    <property type="match status" value="1"/>
</dbReference>
<dbReference type="InterPro" id="IPR016855">
    <property type="entry name" value="ERp29"/>
</dbReference>
<gene>
    <name evidence="2" type="ORF">FPAR1323_LOCUS2584</name>
</gene>
<dbReference type="EMBL" id="HBGT01004711">
    <property type="protein sequence ID" value="CAD9389412.1"/>
    <property type="molecule type" value="Transcribed_RNA"/>
</dbReference>
<dbReference type="AlphaFoldDB" id="A0A7S2B8K2"/>
<dbReference type="Pfam" id="PF07749">
    <property type="entry name" value="ERp29"/>
    <property type="match status" value="1"/>
</dbReference>
<protein>
    <recommendedName>
        <fullName evidence="1">Endoplasmic reticulum resident protein 29 C-terminal domain-containing protein</fullName>
    </recommendedName>
</protein>
<proteinExistence type="predicted"/>
<dbReference type="InterPro" id="IPR011679">
    <property type="entry name" value="ERp29_C"/>
</dbReference>
<dbReference type="PANTHER" id="PTHR12211">
    <property type="entry name" value="ENDOPLASMIC RETICULUM PROTEIN ERP29"/>
    <property type="match status" value="1"/>
</dbReference>
<name>A0A7S2B8K2_9STRA</name>
<dbReference type="PANTHER" id="PTHR12211:SF0">
    <property type="entry name" value="ENDOPLASMIC RETICULUM RESIDENT PROTEIN 29"/>
    <property type="match status" value="1"/>
</dbReference>
<evidence type="ECO:0000313" key="2">
    <source>
        <dbReference type="EMBL" id="CAD9389412.1"/>
    </source>
</evidence>
<dbReference type="GO" id="GO:0005783">
    <property type="term" value="C:endoplasmic reticulum"/>
    <property type="evidence" value="ECO:0007669"/>
    <property type="project" value="InterPro"/>
</dbReference>
<evidence type="ECO:0000259" key="1">
    <source>
        <dbReference type="Pfam" id="PF07749"/>
    </source>
</evidence>
<accession>A0A7S2B8K2</accession>
<dbReference type="InterPro" id="IPR036356">
    <property type="entry name" value="ERp29_C_sf"/>
</dbReference>
<dbReference type="Gene3D" id="1.20.1150.12">
    <property type="entry name" value="Endoplasmic reticulum resident protein 29, C-terminal domain"/>
    <property type="match status" value="1"/>
</dbReference>
<sequence length="101" mass="10585">MEPFVARAVKAVTDELITEATEAAGALEGAQAENAKQYVKVMERIAQKGAGYVEAEIGRLGGLLAKTSVSPEKRKLFMLRTSILNSFKEAAAGGSAGDGEL</sequence>